<feature type="compositionally biased region" description="Gly residues" evidence="1">
    <location>
        <begin position="825"/>
        <end position="835"/>
    </location>
</feature>
<feature type="compositionally biased region" description="Gly residues" evidence="1">
    <location>
        <begin position="797"/>
        <end position="817"/>
    </location>
</feature>
<accession>A0AAD7A8Y5</accession>
<feature type="compositionally biased region" description="Basic residues" evidence="1">
    <location>
        <begin position="371"/>
        <end position="381"/>
    </location>
</feature>
<feature type="region of interest" description="Disordered" evidence="1">
    <location>
        <begin position="781"/>
        <end position="868"/>
    </location>
</feature>
<evidence type="ECO:0000256" key="1">
    <source>
        <dbReference type="SAM" id="MobiDB-lite"/>
    </source>
</evidence>
<feature type="compositionally biased region" description="Low complexity" evidence="1">
    <location>
        <begin position="696"/>
        <end position="720"/>
    </location>
</feature>
<protein>
    <submittedName>
        <fullName evidence="2">Uncharacterized protein</fullName>
    </submittedName>
</protein>
<proteinExistence type="predicted"/>
<feature type="compositionally biased region" description="Polar residues" evidence="1">
    <location>
        <begin position="855"/>
        <end position="865"/>
    </location>
</feature>
<feature type="region of interest" description="Disordered" evidence="1">
    <location>
        <begin position="677"/>
        <end position="754"/>
    </location>
</feature>
<feature type="region of interest" description="Disordered" evidence="1">
    <location>
        <begin position="352"/>
        <end position="383"/>
    </location>
</feature>
<sequence>MPNNFSANQWRHTMPRGRRSPLAAEKLEYLESHLAEFQEAQPNLTKFWVKVEKGYFAKWRVEVELGLPILDTEGVSIEDSGVSEEHQKVIGEAQGKVRKVNGIRKRFESQHLLTTVQSIHNWYNNRSQKEKKRLNGTASASGTSDALKEVIVSLAGKGRGRKSQRIEIWQQRNPEIMKEALRQSDFDNAMGVSDDEETTEERQERIRAGKRGQMAIFRRVRDEQFTQASVEEKAAVEQLYMEQVPKSGLKMVKAETPEEFQAGLDNLGAILKGIHGAITDLTGWVGGTVLTGPMPNRNGQITTQSYCHGVTPTGQTLDKALSGWEPNIIKPLQQFGKAVFDHQTRRESALTVEDTEVTATAEAPVPTPTAKKPRKRAKKKATNASAITPAQMFSTPETATAAISTDVPVLQPADDVLQTLADNSLYRIDPPATDSLQDLGGDLDLGDGDYSWNSGYDDLSWPLQLPSQNEDSQERSLFPGLRPLTADSPSHAGLSPFVEHFVFGGSDAHPSYTAAATLTTLVAATPPATPRSSQEDGSTSSMSTTHPCPSQEGVVAPATPAATMTQALPIPVLSLSRTHDPHPSQEGVVVPAMPTAAVSSLVAFSRPAPHAVPRLDPIPRPSPRPLFRSADHTGSTPTTPTMPPLHAAGVSRTTLGVAAGTTPAALAMPLLHAGGVRLPPAPHMSPHPLTPPSTSPRPLADGALSDPATPSCPPTSSAGNPPNPPPASLQNTPAGVRRGSGVTTPSPLGLSVQTAAPRAPGTAALPMAALNVSMTTLTPDDFPQFRPMSNALKGLAGTRGGRGGGRGGCGGRGGRGGRGGHRGRGGSSGRGGRVGSGEAEMTAHEEEEGADAPQVRNTGTSQSVEQIPRARMLEIRAFEKKRDAAAAREARHRDHGVFVFPRLPVGHEALGAEPAALGARVLPTEPEVLGPRSRRLVKNYEPPKKRTMVDIRADAAAKREAVGQKRKGGAENEAPVTKKK</sequence>
<reference evidence="2" key="1">
    <citation type="submission" date="2023-03" db="EMBL/GenBank/DDBJ databases">
        <title>Massive genome expansion in bonnet fungi (Mycena s.s.) driven by repeated elements and novel gene families across ecological guilds.</title>
        <authorList>
            <consortium name="Lawrence Berkeley National Laboratory"/>
            <person name="Harder C.B."/>
            <person name="Miyauchi S."/>
            <person name="Viragh M."/>
            <person name="Kuo A."/>
            <person name="Thoen E."/>
            <person name="Andreopoulos B."/>
            <person name="Lu D."/>
            <person name="Skrede I."/>
            <person name="Drula E."/>
            <person name="Henrissat B."/>
            <person name="Morin E."/>
            <person name="Kohler A."/>
            <person name="Barry K."/>
            <person name="LaButti K."/>
            <person name="Morin E."/>
            <person name="Salamov A."/>
            <person name="Lipzen A."/>
            <person name="Mereny Z."/>
            <person name="Hegedus B."/>
            <person name="Baldrian P."/>
            <person name="Stursova M."/>
            <person name="Weitz H."/>
            <person name="Taylor A."/>
            <person name="Grigoriev I.V."/>
            <person name="Nagy L.G."/>
            <person name="Martin F."/>
            <person name="Kauserud H."/>
        </authorList>
    </citation>
    <scope>NUCLEOTIDE SEQUENCE</scope>
    <source>
        <strain evidence="2">CBHHK002</strain>
    </source>
</reference>
<feature type="compositionally biased region" description="Polar residues" evidence="1">
    <location>
        <begin position="531"/>
        <end position="548"/>
    </location>
</feature>
<feature type="compositionally biased region" description="Low complexity" evidence="1">
    <location>
        <begin position="357"/>
        <end position="370"/>
    </location>
</feature>
<evidence type="ECO:0000313" key="3">
    <source>
        <dbReference type="Proteomes" id="UP001218218"/>
    </source>
</evidence>
<feature type="region of interest" description="Disordered" evidence="1">
    <location>
        <begin position="954"/>
        <end position="980"/>
    </location>
</feature>
<name>A0AAD7A8Y5_9AGAR</name>
<dbReference type="Proteomes" id="UP001218218">
    <property type="component" value="Unassembled WGS sequence"/>
</dbReference>
<feature type="region of interest" description="Disordered" evidence="1">
    <location>
        <begin position="526"/>
        <end position="555"/>
    </location>
</feature>
<dbReference type="AlphaFoldDB" id="A0AAD7A8Y5"/>
<organism evidence="2 3">
    <name type="scientific">Mycena albidolilacea</name>
    <dbReference type="NCBI Taxonomy" id="1033008"/>
    <lineage>
        <taxon>Eukaryota</taxon>
        <taxon>Fungi</taxon>
        <taxon>Dikarya</taxon>
        <taxon>Basidiomycota</taxon>
        <taxon>Agaricomycotina</taxon>
        <taxon>Agaricomycetes</taxon>
        <taxon>Agaricomycetidae</taxon>
        <taxon>Agaricales</taxon>
        <taxon>Marasmiineae</taxon>
        <taxon>Mycenaceae</taxon>
        <taxon>Mycena</taxon>
    </lineage>
</organism>
<feature type="compositionally biased region" description="Pro residues" evidence="1">
    <location>
        <begin position="679"/>
        <end position="695"/>
    </location>
</feature>
<feature type="compositionally biased region" description="Basic and acidic residues" evidence="1">
    <location>
        <begin position="954"/>
        <end position="963"/>
    </location>
</feature>
<evidence type="ECO:0000313" key="2">
    <source>
        <dbReference type="EMBL" id="KAJ7351937.1"/>
    </source>
</evidence>
<keyword evidence="3" id="KW-1185">Reference proteome</keyword>
<feature type="compositionally biased region" description="Polar residues" evidence="1">
    <location>
        <begin position="741"/>
        <end position="754"/>
    </location>
</feature>
<gene>
    <name evidence="2" type="ORF">DFH08DRAFT_956760</name>
</gene>
<feature type="region of interest" description="Disordered" evidence="1">
    <location>
        <begin position="610"/>
        <end position="647"/>
    </location>
</feature>
<dbReference type="EMBL" id="JARIHO010000012">
    <property type="protein sequence ID" value="KAJ7351937.1"/>
    <property type="molecule type" value="Genomic_DNA"/>
</dbReference>
<comment type="caution">
    <text evidence="2">The sequence shown here is derived from an EMBL/GenBank/DDBJ whole genome shotgun (WGS) entry which is preliminary data.</text>
</comment>